<evidence type="ECO:0000313" key="2">
    <source>
        <dbReference type="Proteomes" id="UP000466966"/>
    </source>
</evidence>
<keyword evidence="1" id="KW-0808">Transferase</keyword>
<gene>
    <name evidence="1" type="ORF">GRI99_05815</name>
</gene>
<evidence type="ECO:0000313" key="1">
    <source>
        <dbReference type="EMBL" id="MXO71153.1"/>
    </source>
</evidence>
<comment type="caution">
    <text evidence="1">The sequence shown here is derived from an EMBL/GenBank/DDBJ whole genome shotgun (WGS) entry which is preliminary data.</text>
</comment>
<keyword evidence="1" id="KW-0489">Methyltransferase</keyword>
<dbReference type="GO" id="GO:0008168">
    <property type="term" value="F:methyltransferase activity"/>
    <property type="evidence" value="ECO:0007669"/>
    <property type="project" value="UniProtKB-KW"/>
</dbReference>
<dbReference type="OrthoDB" id="2469560at2"/>
<dbReference type="EMBL" id="WTYV01000002">
    <property type="protein sequence ID" value="MXO71153.1"/>
    <property type="molecule type" value="Genomic_DNA"/>
</dbReference>
<proteinExistence type="predicted"/>
<dbReference type="RefSeq" id="WP_160771096.1">
    <property type="nucleotide sequence ID" value="NZ_WTYV01000002.1"/>
</dbReference>
<organism evidence="1 2">
    <name type="scientific">Alteraurantiacibacter buctensis</name>
    <dbReference type="NCBI Taxonomy" id="1503981"/>
    <lineage>
        <taxon>Bacteria</taxon>
        <taxon>Pseudomonadati</taxon>
        <taxon>Pseudomonadota</taxon>
        <taxon>Alphaproteobacteria</taxon>
        <taxon>Sphingomonadales</taxon>
        <taxon>Erythrobacteraceae</taxon>
        <taxon>Alteraurantiacibacter</taxon>
    </lineage>
</organism>
<keyword evidence="2" id="KW-1185">Reference proteome</keyword>
<dbReference type="Proteomes" id="UP000466966">
    <property type="component" value="Unassembled WGS sequence"/>
</dbReference>
<accession>A0A844YZL1</accession>
<name>A0A844YZL1_9SPHN</name>
<dbReference type="Pfam" id="PF13578">
    <property type="entry name" value="Methyltransf_24"/>
    <property type="match status" value="1"/>
</dbReference>
<dbReference type="GO" id="GO:0032259">
    <property type="term" value="P:methylation"/>
    <property type="evidence" value="ECO:0007669"/>
    <property type="project" value="UniProtKB-KW"/>
</dbReference>
<sequence length="279" mass="30663">MTNLLIHSMAEFAPIIRPCLERAGVRDVVEIGAEFGGMSHVLGDWCASVGGTLTSVDPAPKQEFLDWAADHPAVAHVALPSLEALPQMARCPDAWVVDGDHNYYTVFNELLHIDAICQREGKPLLAFLHDISWPCARRDCYYAPDRIPAAHRHPYSYKAGVHVDDDAIHMGRGWRGMGQFAWALHQGGPENGVLTAVEDFLARADTPQRPLAFAHVPAVFGLGVVMDASAEWAEDLAGMLLPYHANGLIASLELNRLRNYLAVIDWQDREAEREQGAAA</sequence>
<protein>
    <submittedName>
        <fullName evidence="1">Class I SAM-dependent methyltransferase</fullName>
    </submittedName>
</protein>
<reference evidence="1 2" key="1">
    <citation type="submission" date="2019-12" db="EMBL/GenBank/DDBJ databases">
        <title>Genomic-based taxomic classification of the family Erythrobacteraceae.</title>
        <authorList>
            <person name="Xu L."/>
        </authorList>
    </citation>
    <scope>NUCLEOTIDE SEQUENCE [LARGE SCALE GENOMIC DNA]</scope>
    <source>
        <strain evidence="1 2">M0322</strain>
    </source>
</reference>
<dbReference type="AlphaFoldDB" id="A0A844YZL1"/>